<evidence type="ECO:0000256" key="1">
    <source>
        <dbReference type="SAM" id="MobiDB-lite"/>
    </source>
</evidence>
<evidence type="ECO:0000313" key="3">
    <source>
        <dbReference type="Proteomes" id="UP000324222"/>
    </source>
</evidence>
<dbReference type="AlphaFoldDB" id="A0A5B7FJS3"/>
<keyword evidence="3" id="KW-1185">Reference proteome</keyword>
<reference evidence="2 3" key="1">
    <citation type="submission" date="2019-05" db="EMBL/GenBank/DDBJ databases">
        <title>Another draft genome of Portunus trituberculatus and its Hox gene families provides insights of decapod evolution.</title>
        <authorList>
            <person name="Jeong J.-H."/>
            <person name="Song I."/>
            <person name="Kim S."/>
            <person name="Choi T."/>
            <person name="Kim D."/>
            <person name="Ryu S."/>
            <person name="Kim W."/>
        </authorList>
    </citation>
    <scope>NUCLEOTIDE SEQUENCE [LARGE SCALE GENOMIC DNA]</scope>
    <source>
        <tissue evidence="2">Muscle</tissue>
    </source>
</reference>
<proteinExistence type="predicted"/>
<comment type="caution">
    <text evidence="2">The sequence shown here is derived from an EMBL/GenBank/DDBJ whole genome shotgun (WGS) entry which is preliminary data.</text>
</comment>
<dbReference type="Proteomes" id="UP000324222">
    <property type="component" value="Unassembled WGS sequence"/>
</dbReference>
<protein>
    <submittedName>
        <fullName evidence="2">Uncharacterized protein</fullName>
    </submittedName>
</protein>
<sequence>MKIHELRLKPGRGRRKGVKGSWGRGQVRGAGEEQRLGGREGIGPFSHYIHSWQVSNRRAR</sequence>
<organism evidence="2 3">
    <name type="scientific">Portunus trituberculatus</name>
    <name type="common">Swimming crab</name>
    <name type="synonym">Neptunus trituberculatus</name>
    <dbReference type="NCBI Taxonomy" id="210409"/>
    <lineage>
        <taxon>Eukaryota</taxon>
        <taxon>Metazoa</taxon>
        <taxon>Ecdysozoa</taxon>
        <taxon>Arthropoda</taxon>
        <taxon>Crustacea</taxon>
        <taxon>Multicrustacea</taxon>
        <taxon>Malacostraca</taxon>
        <taxon>Eumalacostraca</taxon>
        <taxon>Eucarida</taxon>
        <taxon>Decapoda</taxon>
        <taxon>Pleocyemata</taxon>
        <taxon>Brachyura</taxon>
        <taxon>Eubrachyura</taxon>
        <taxon>Portunoidea</taxon>
        <taxon>Portunidae</taxon>
        <taxon>Portuninae</taxon>
        <taxon>Portunus</taxon>
    </lineage>
</organism>
<feature type="region of interest" description="Disordered" evidence="1">
    <location>
        <begin position="1"/>
        <end position="40"/>
    </location>
</feature>
<accession>A0A5B7FJS3</accession>
<dbReference type="EMBL" id="VSRR010007813">
    <property type="protein sequence ID" value="MPC47581.1"/>
    <property type="molecule type" value="Genomic_DNA"/>
</dbReference>
<name>A0A5B7FJS3_PORTR</name>
<gene>
    <name evidence="2" type="ORF">E2C01_041331</name>
</gene>
<feature type="compositionally biased region" description="Basic residues" evidence="1">
    <location>
        <begin position="9"/>
        <end position="18"/>
    </location>
</feature>
<evidence type="ECO:0000313" key="2">
    <source>
        <dbReference type="EMBL" id="MPC47581.1"/>
    </source>
</evidence>